<keyword evidence="3" id="KW-0479">Metal-binding</keyword>
<dbReference type="AlphaFoldDB" id="A0ABD3A4C2"/>
<dbReference type="InterPro" id="IPR012677">
    <property type="entry name" value="Nucleotide-bd_a/b_plait_sf"/>
</dbReference>
<feature type="region of interest" description="Disordered" evidence="4">
    <location>
        <begin position="582"/>
        <end position="629"/>
    </location>
</feature>
<dbReference type="SUPFAM" id="SSF54928">
    <property type="entry name" value="RNA-binding domain, RBD"/>
    <property type="match status" value="1"/>
</dbReference>
<keyword evidence="1 2" id="KW-0694">RNA-binding</keyword>
<feature type="compositionally biased region" description="Basic and acidic residues" evidence="4">
    <location>
        <begin position="902"/>
        <end position="917"/>
    </location>
</feature>
<feature type="compositionally biased region" description="Polar residues" evidence="4">
    <location>
        <begin position="867"/>
        <end position="880"/>
    </location>
</feature>
<evidence type="ECO:0000256" key="4">
    <source>
        <dbReference type="SAM" id="MobiDB-lite"/>
    </source>
</evidence>
<feature type="region of interest" description="Disordered" evidence="4">
    <location>
        <begin position="460"/>
        <end position="479"/>
    </location>
</feature>
<feature type="compositionally biased region" description="Basic and acidic residues" evidence="4">
    <location>
        <begin position="407"/>
        <end position="416"/>
    </location>
</feature>
<keyword evidence="8" id="KW-1185">Reference proteome</keyword>
<feature type="compositionally biased region" description="Polar residues" evidence="4">
    <location>
        <begin position="460"/>
        <end position="470"/>
    </location>
</feature>
<keyword evidence="3" id="KW-0862">Zinc</keyword>
<feature type="zinc finger region" description="C3H1-type" evidence="3">
    <location>
        <begin position="220"/>
        <end position="248"/>
    </location>
</feature>
<dbReference type="PANTHER" id="PTHR14398:SF0">
    <property type="entry name" value="ZINC FINGER PROTEIN SWM"/>
    <property type="match status" value="1"/>
</dbReference>
<keyword evidence="3" id="KW-0863">Zinc-finger</keyword>
<feature type="domain" description="C3H1-type" evidence="6">
    <location>
        <begin position="220"/>
        <end position="248"/>
    </location>
</feature>
<feature type="region of interest" description="Disordered" evidence="4">
    <location>
        <begin position="858"/>
        <end position="929"/>
    </location>
</feature>
<evidence type="ECO:0000313" key="8">
    <source>
        <dbReference type="Proteomes" id="UP001630127"/>
    </source>
</evidence>
<dbReference type="Proteomes" id="UP001630127">
    <property type="component" value="Unassembled WGS sequence"/>
</dbReference>
<reference evidence="7 8" key="1">
    <citation type="submission" date="2024-11" db="EMBL/GenBank/DDBJ databases">
        <title>A near-complete genome assembly of Cinchona calisaya.</title>
        <authorList>
            <person name="Lian D.C."/>
            <person name="Zhao X.W."/>
            <person name="Wei L."/>
        </authorList>
    </citation>
    <scope>NUCLEOTIDE SEQUENCE [LARGE SCALE GENOMIC DNA]</scope>
    <source>
        <tissue evidence="7">Nenye</tissue>
    </source>
</reference>
<dbReference type="PROSITE" id="PS50103">
    <property type="entry name" value="ZF_C3H1"/>
    <property type="match status" value="1"/>
</dbReference>
<evidence type="ECO:0000256" key="2">
    <source>
        <dbReference type="PROSITE-ProRule" id="PRU00176"/>
    </source>
</evidence>
<feature type="domain" description="RRM" evidence="5">
    <location>
        <begin position="482"/>
        <end position="554"/>
    </location>
</feature>
<dbReference type="PANTHER" id="PTHR14398">
    <property type="entry name" value="RNA RECOGNITION RRM/RNP DOMAIN"/>
    <property type="match status" value="1"/>
</dbReference>
<dbReference type="InterPro" id="IPR045137">
    <property type="entry name" value="RBM26/27"/>
</dbReference>
<dbReference type="FunFam" id="3.30.70.330:FF:000719">
    <property type="entry name" value="Predicted protein"/>
    <property type="match status" value="1"/>
</dbReference>
<feature type="region of interest" description="Disordered" evidence="4">
    <location>
        <begin position="124"/>
        <end position="143"/>
    </location>
</feature>
<feature type="compositionally biased region" description="Low complexity" evidence="4">
    <location>
        <begin position="392"/>
        <end position="406"/>
    </location>
</feature>
<dbReference type="GO" id="GO:0008270">
    <property type="term" value="F:zinc ion binding"/>
    <property type="evidence" value="ECO:0007669"/>
    <property type="project" value="UniProtKB-KW"/>
</dbReference>
<feature type="compositionally biased region" description="Polar residues" evidence="4">
    <location>
        <begin position="918"/>
        <end position="929"/>
    </location>
</feature>
<sequence length="929" mass="100643">MELKVPSPKSGSPTSDPEEKEISEDDDDDRNHKHRRREARSQSLEGDASEQVLTRPYRKRKPFENGHPYRESGSQSSENWKNYNIVYPERVSSWRSEKRHPNMASFSRGPMDLSQRIRLNQSLSADPGPIRVRGRESGAWGQHDSRFSSADIASQIVQQGTVPPSVFAGRGLANVSNVQSASWNAFGLVPAIPNGGLDTLHSIGLQGALKPSINPSLSLGIPLPRCRDFEERGFCLRGDMCPMEHGVNRIVVEDVQSLSQFNLPVSLPSAHLLGTPAGQGPLSVNSSSGTFMNSKSLQNKSTKPGMGKDGLGLNGVFIGSSVAGGSDLYDPDQPLWANDCPDTSSALLALNPSNLDKIEPLLDADYSDRLPVVQFDGSDNERPTRNAGFGIGSQSSSIRGRIGSSRSRSEVREKIDSSLSSSSRLENETKVEIESTNGAGGIAHQGRRMNADEVGTQVLGLSSKPQSDSGHSSRKPSQKALRTLFVSGIPQKENKREALLLHFKKFGEVIDIYIPSNSERAFVQFSKREEAEAALKAPDAVMGNRFIKLWWANRDSVPDDGISGVGNLHAASRGMTLTAGPTYPSVTPKGKDNVQNSGPKSSIAIASVTPGSNHQKPVAANGPKVAPPSQKKLESLEILKEELRKKQEMLEQKRNEFKRQLNKLEKQASGLKDEVASDQPSKRQKGGTVVDVAKIEMSRSSDSGTVISLPQAEMTTESGKSAENAVAHSPKTNSIITLPEPSILKPSFRPLAPLGAPFVINRFKLDNRPTAFKILPPLPTGLANVSVLKEHFSVYGDLSLVELEDFVPQESDNESEASKISAHISFTTRRSAEKAFLNGKCWQGQNLQFMWLTNSNTSKGGGKENPCASSTWSSDANVQSAGEVETQAATTLGNEESQNLERSSDAEHVDQDEDLKSSSEMVSGGRNSP</sequence>
<feature type="region of interest" description="Disordered" evidence="4">
    <location>
        <begin position="1"/>
        <end position="77"/>
    </location>
</feature>
<accession>A0ABD3A4C2</accession>
<dbReference type="SMART" id="SM00356">
    <property type="entry name" value="ZnF_C3H1"/>
    <property type="match status" value="1"/>
</dbReference>
<dbReference type="InterPro" id="IPR000504">
    <property type="entry name" value="RRM_dom"/>
</dbReference>
<dbReference type="InterPro" id="IPR000571">
    <property type="entry name" value="Znf_CCCH"/>
</dbReference>
<dbReference type="Pfam" id="PF00076">
    <property type="entry name" value="RRM_1"/>
    <property type="match status" value="1"/>
</dbReference>
<dbReference type="PROSITE" id="PS50102">
    <property type="entry name" value="RRM"/>
    <property type="match status" value="1"/>
</dbReference>
<evidence type="ECO:0000313" key="7">
    <source>
        <dbReference type="EMBL" id="KAL3526084.1"/>
    </source>
</evidence>
<dbReference type="CDD" id="cd12257">
    <property type="entry name" value="RRM1_RBM26_like"/>
    <property type="match status" value="1"/>
</dbReference>
<gene>
    <name evidence="7" type="ORF">ACH5RR_014456</name>
</gene>
<evidence type="ECO:0000256" key="1">
    <source>
        <dbReference type="ARBA" id="ARBA00022884"/>
    </source>
</evidence>
<organism evidence="7 8">
    <name type="scientific">Cinchona calisaya</name>
    <dbReference type="NCBI Taxonomy" id="153742"/>
    <lineage>
        <taxon>Eukaryota</taxon>
        <taxon>Viridiplantae</taxon>
        <taxon>Streptophyta</taxon>
        <taxon>Embryophyta</taxon>
        <taxon>Tracheophyta</taxon>
        <taxon>Spermatophyta</taxon>
        <taxon>Magnoliopsida</taxon>
        <taxon>eudicotyledons</taxon>
        <taxon>Gunneridae</taxon>
        <taxon>Pentapetalae</taxon>
        <taxon>asterids</taxon>
        <taxon>lamiids</taxon>
        <taxon>Gentianales</taxon>
        <taxon>Rubiaceae</taxon>
        <taxon>Cinchonoideae</taxon>
        <taxon>Cinchoneae</taxon>
        <taxon>Cinchona</taxon>
    </lineage>
</organism>
<dbReference type="EMBL" id="JBJUIK010000006">
    <property type="protein sequence ID" value="KAL3526084.1"/>
    <property type="molecule type" value="Genomic_DNA"/>
</dbReference>
<evidence type="ECO:0000259" key="5">
    <source>
        <dbReference type="PROSITE" id="PS50102"/>
    </source>
</evidence>
<feature type="compositionally biased region" description="Polar residues" evidence="4">
    <location>
        <begin position="887"/>
        <end position="901"/>
    </location>
</feature>
<proteinExistence type="predicted"/>
<evidence type="ECO:0008006" key="9">
    <source>
        <dbReference type="Google" id="ProtNLM"/>
    </source>
</evidence>
<evidence type="ECO:0000259" key="6">
    <source>
        <dbReference type="PROSITE" id="PS50103"/>
    </source>
</evidence>
<dbReference type="SMART" id="SM00360">
    <property type="entry name" value="RRM"/>
    <property type="match status" value="1"/>
</dbReference>
<dbReference type="Gene3D" id="3.30.70.330">
    <property type="match status" value="2"/>
</dbReference>
<feature type="region of interest" description="Disordered" evidence="4">
    <location>
        <begin position="373"/>
        <end position="448"/>
    </location>
</feature>
<dbReference type="InterPro" id="IPR035979">
    <property type="entry name" value="RBD_domain_sf"/>
</dbReference>
<feature type="compositionally biased region" description="Acidic residues" evidence="4">
    <location>
        <begin position="16"/>
        <end position="28"/>
    </location>
</feature>
<protein>
    <recommendedName>
        <fullName evidence="9">Zinc finger CCCH domain-containing protein 41</fullName>
    </recommendedName>
</protein>
<evidence type="ECO:0000256" key="3">
    <source>
        <dbReference type="PROSITE-ProRule" id="PRU00723"/>
    </source>
</evidence>
<feature type="region of interest" description="Disordered" evidence="4">
    <location>
        <begin position="668"/>
        <end position="687"/>
    </location>
</feature>
<dbReference type="GO" id="GO:0003723">
    <property type="term" value="F:RNA binding"/>
    <property type="evidence" value="ECO:0007669"/>
    <property type="project" value="UniProtKB-UniRule"/>
</dbReference>
<name>A0ABD3A4C2_9GENT</name>
<comment type="caution">
    <text evidence="7">The sequence shown here is derived from an EMBL/GenBank/DDBJ whole genome shotgun (WGS) entry which is preliminary data.</text>
</comment>